<reference evidence="1 2" key="1">
    <citation type="journal article" date="2021" name="Commun. Biol.">
        <title>The genome of Shorea leprosula (Dipterocarpaceae) highlights the ecological relevance of drought in aseasonal tropical rainforests.</title>
        <authorList>
            <person name="Ng K.K.S."/>
            <person name="Kobayashi M.J."/>
            <person name="Fawcett J.A."/>
            <person name="Hatakeyama M."/>
            <person name="Paape T."/>
            <person name="Ng C.H."/>
            <person name="Ang C.C."/>
            <person name="Tnah L.H."/>
            <person name="Lee C.T."/>
            <person name="Nishiyama T."/>
            <person name="Sese J."/>
            <person name="O'Brien M.J."/>
            <person name="Copetti D."/>
            <person name="Mohd Noor M.I."/>
            <person name="Ong R.C."/>
            <person name="Putra M."/>
            <person name="Sireger I.Z."/>
            <person name="Indrioko S."/>
            <person name="Kosugi Y."/>
            <person name="Izuno A."/>
            <person name="Isagi Y."/>
            <person name="Lee S.L."/>
            <person name="Shimizu K.K."/>
        </authorList>
    </citation>
    <scope>NUCLEOTIDE SEQUENCE [LARGE SCALE GENOMIC DNA]</scope>
    <source>
        <strain evidence="1">214</strain>
    </source>
</reference>
<proteinExistence type="predicted"/>
<dbReference type="Proteomes" id="UP001054252">
    <property type="component" value="Unassembled WGS sequence"/>
</dbReference>
<evidence type="ECO:0000313" key="1">
    <source>
        <dbReference type="EMBL" id="GKV13519.1"/>
    </source>
</evidence>
<comment type="caution">
    <text evidence="1">The sequence shown here is derived from an EMBL/GenBank/DDBJ whole genome shotgun (WGS) entry which is preliminary data.</text>
</comment>
<accession>A0AAV5JG74</accession>
<protein>
    <submittedName>
        <fullName evidence="1">Uncharacterized protein</fullName>
    </submittedName>
</protein>
<keyword evidence="2" id="KW-1185">Reference proteome</keyword>
<sequence>MHILQKKAFRSLYSSSSSNICHEEPREKCKKLQL</sequence>
<dbReference type="AlphaFoldDB" id="A0AAV5JG74"/>
<name>A0AAV5JG74_9ROSI</name>
<gene>
    <name evidence="1" type="ORF">SLEP1_g24519</name>
</gene>
<evidence type="ECO:0000313" key="2">
    <source>
        <dbReference type="Proteomes" id="UP001054252"/>
    </source>
</evidence>
<dbReference type="EMBL" id="BPVZ01000039">
    <property type="protein sequence ID" value="GKV13519.1"/>
    <property type="molecule type" value="Genomic_DNA"/>
</dbReference>
<organism evidence="1 2">
    <name type="scientific">Rubroshorea leprosula</name>
    <dbReference type="NCBI Taxonomy" id="152421"/>
    <lineage>
        <taxon>Eukaryota</taxon>
        <taxon>Viridiplantae</taxon>
        <taxon>Streptophyta</taxon>
        <taxon>Embryophyta</taxon>
        <taxon>Tracheophyta</taxon>
        <taxon>Spermatophyta</taxon>
        <taxon>Magnoliopsida</taxon>
        <taxon>eudicotyledons</taxon>
        <taxon>Gunneridae</taxon>
        <taxon>Pentapetalae</taxon>
        <taxon>rosids</taxon>
        <taxon>malvids</taxon>
        <taxon>Malvales</taxon>
        <taxon>Dipterocarpaceae</taxon>
        <taxon>Rubroshorea</taxon>
    </lineage>
</organism>